<evidence type="ECO:0000313" key="2">
    <source>
        <dbReference type="Proteomes" id="UP000054498"/>
    </source>
</evidence>
<sequence length="131" mass="13960">AFLGTAGSAAGAQGLGLLAASWISNTLEDILALSVAGLASYVSVLNLPLKRSEIKAKISKISGNFADTVLVAMEEELDAEVQRTRRRVLAEVEPLEAAWRAELAALRASEAARAEKEAALQEMERRAANLR</sequence>
<dbReference type="GeneID" id="25732662"/>
<dbReference type="OrthoDB" id="422720at2759"/>
<gene>
    <name evidence="1" type="ORF">MNEG_15040</name>
</gene>
<organism evidence="1 2">
    <name type="scientific">Monoraphidium neglectum</name>
    <dbReference type="NCBI Taxonomy" id="145388"/>
    <lineage>
        <taxon>Eukaryota</taxon>
        <taxon>Viridiplantae</taxon>
        <taxon>Chlorophyta</taxon>
        <taxon>core chlorophytes</taxon>
        <taxon>Chlorophyceae</taxon>
        <taxon>CS clade</taxon>
        <taxon>Sphaeropleales</taxon>
        <taxon>Selenastraceae</taxon>
        <taxon>Monoraphidium</taxon>
    </lineage>
</organism>
<evidence type="ECO:0000313" key="1">
    <source>
        <dbReference type="EMBL" id="KIY92924.1"/>
    </source>
</evidence>
<keyword evidence="2" id="KW-1185">Reference proteome</keyword>
<dbReference type="PANTHER" id="PTHR43681:SF1">
    <property type="entry name" value="SARCALUMENIN"/>
    <property type="match status" value="1"/>
</dbReference>
<dbReference type="EMBL" id="KK105192">
    <property type="protein sequence ID" value="KIY92924.1"/>
    <property type="molecule type" value="Genomic_DNA"/>
</dbReference>
<dbReference type="GO" id="GO:0031969">
    <property type="term" value="C:chloroplast membrane"/>
    <property type="evidence" value="ECO:0007669"/>
    <property type="project" value="TreeGrafter"/>
</dbReference>
<dbReference type="RefSeq" id="XP_013891944.1">
    <property type="nucleotide sequence ID" value="XM_014036490.1"/>
</dbReference>
<dbReference type="GO" id="GO:0010027">
    <property type="term" value="P:thylakoid membrane organization"/>
    <property type="evidence" value="ECO:0007669"/>
    <property type="project" value="TreeGrafter"/>
</dbReference>
<feature type="non-terminal residue" evidence="1">
    <location>
        <position position="1"/>
    </location>
</feature>
<accession>A0A0D2LM86</accession>
<protein>
    <submittedName>
        <fullName evidence="1">Uncharacterized protein</fullName>
    </submittedName>
</protein>
<dbReference type="PANTHER" id="PTHR43681">
    <property type="entry name" value="TRANSMEMBRANE GTPASE FZO"/>
    <property type="match status" value="1"/>
</dbReference>
<reference evidence="1 2" key="1">
    <citation type="journal article" date="2013" name="BMC Genomics">
        <title>Reconstruction of the lipid metabolism for the microalga Monoraphidium neglectum from its genome sequence reveals characteristics suitable for biofuel production.</title>
        <authorList>
            <person name="Bogen C."/>
            <person name="Al-Dilaimi A."/>
            <person name="Albersmeier A."/>
            <person name="Wichmann J."/>
            <person name="Grundmann M."/>
            <person name="Rupp O."/>
            <person name="Lauersen K.J."/>
            <person name="Blifernez-Klassen O."/>
            <person name="Kalinowski J."/>
            <person name="Goesmann A."/>
            <person name="Mussgnug J.H."/>
            <person name="Kruse O."/>
        </authorList>
    </citation>
    <scope>NUCLEOTIDE SEQUENCE [LARGE SCALE GENOMIC DNA]</scope>
    <source>
        <strain evidence="1 2">SAG 48.87</strain>
    </source>
</reference>
<proteinExistence type="predicted"/>
<dbReference type="InterPro" id="IPR051943">
    <property type="entry name" value="TRAFAC_Dynamin-like_GTPase"/>
</dbReference>
<dbReference type="KEGG" id="mng:MNEG_15040"/>
<dbReference type="STRING" id="145388.A0A0D2LM86"/>
<dbReference type="Proteomes" id="UP000054498">
    <property type="component" value="Unassembled WGS sequence"/>
</dbReference>
<dbReference type="AlphaFoldDB" id="A0A0D2LM86"/>
<name>A0A0D2LM86_9CHLO</name>